<feature type="compositionally biased region" description="Acidic residues" evidence="1">
    <location>
        <begin position="211"/>
        <end position="224"/>
    </location>
</feature>
<protein>
    <submittedName>
        <fullName evidence="2">Uncharacterized protein</fullName>
    </submittedName>
</protein>
<dbReference type="AlphaFoldDB" id="A0A2R6S584"/>
<organism evidence="2 3">
    <name type="scientific">Hermanssonia centrifuga</name>
    <dbReference type="NCBI Taxonomy" id="98765"/>
    <lineage>
        <taxon>Eukaryota</taxon>
        <taxon>Fungi</taxon>
        <taxon>Dikarya</taxon>
        <taxon>Basidiomycota</taxon>
        <taxon>Agaricomycotina</taxon>
        <taxon>Agaricomycetes</taxon>
        <taxon>Polyporales</taxon>
        <taxon>Meruliaceae</taxon>
        <taxon>Hermanssonia</taxon>
    </lineage>
</organism>
<evidence type="ECO:0000313" key="2">
    <source>
        <dbReference type="EMBL" id="PSS37415.1"/>
    </source>
</evidence>
<feature type="non-terminal residue" evidence="2">
    <location>
        <position position="287"/>
    </location>
</feature>
<feature type="region of interest" description="Disordered" evidence="1">
    <location>
        <begin position="47"/>
        <end position="75"/>
    </location>
</feature>
<feature type="compositionally biased region" description="Low complexity" evidence="1">
    <location>
        <begin position="225"/>
        <end position="247"/>
    </location>
</feature>
<dbReference type="STRING" id="98765.A0A2R6S584"/>
<reference evidence="2 3" key="1">
    <citation type="submission" date="2018-02" db="EMBL/GenBank/DDBJ databases">
        <title>Genome sequence of the basidiomycete white-rot fungus Phlebia centrifuga.</title>
        <authorList>
            <person name="Granchi Z."/>
            <person name="Peng M."/>
            <person name="de Vries R.P."/>
            <person name="Hilden K."/>
            <person name="Makela M.R."/>
            <person name="Grigoriev I."/>
            <person name="Riley R."/>
        </authorList>
    </citation>
    <scope>NUCLEOTIDE SEQUENCE [LARGE SCALE GENOMIC DNA]</scope>
    <source>
        <strain evidence="2 3">FBCC195</strain>
    </source>
</reference>
<comment type="caution">
    <text evidence="2">The sequence shown here is derived from an EMBL/GenBank/DDBJ whole genome shotgun (WGS) entry which is preliminary data.</text>
</comment>
<gene>
    <name evidence="2" type="ORF">PHLCEN_2v751</name>
</gene>
<dbReference type="OrthoDB" id="3263748at2759"/>
<accession>A0A2R6S584</accession>
<name>A0A2R6S584_9APHY</name>
<evidence type="ECO:0000256" key="1">
    <source>
        <dbReference type="SAM" id="MobiDB-lite"/>
    </source>
</evidence>
<keyword evidence="3" id="KW-1185">Reference proteome</keyword>
<feature type="region of interest" description="Disordered" evidence="1">
    <location>
        <begin position="211"/>
        <end position="258"/>
    </location>
</feature>
<proteinExistence type="predicted"/>
<dbReference type="EMBL" id="MLYV02000044">
    <property type="protein sequence ID" value="PSS37415.1"/>
    <property type="molecule type" value="Genomic_DNA"/>
</dbReference>
<evidence type="ECO:0000313" key="3">
    <source>
        <dbReference type="Proteomes" id="UP000186601"/>
    </source>
</evidence>
<dbReference type="Proteomes" id="UP000186601">
    <property type="component" value="Unassembled WGS sequence"/>
</dbReference>
<sequence>MSTETTSLFSLARNKLQSVVGGGVKDSCSLHRWVLLKNSIIRSHPPLAAHDATDEADADSVYRHEEEESLEEDEQDTFMFPDPHYLLPDETPAAGIDERQWLDSLLEGLEDDEDDDYSKLDGQLSALPTLATDDVAEPLSPLYSPMSSSDDLADQSNYFSYPMPYPPPHPPLIPSWFELQAPSDSALTSPVILCDNPLPYYAVDDLEDLPVPDAIEDTSDDESDAPSTPSATSTSSLAPINSSSISTPPGRTRFLSDPQVYVDTDDSHFYPFELDPLPFPGPYHAGV</sequence>